<dbReference type="OrthoDB" id="2757813at2759"/>
<sequence length="489" mass="53676">MSTIRYNLRARASGPRPGAHSGLAPPPNSEHSDAALVASSARSGSSIRRPGVSYSQAVSNRAGADTASHSDRAADPRDSGADTVPSNGREAYPRIHSSQAGTAEESPLPPSNKENITPFSVIEPSVNPTATNVVSDSVSSAGQWTEVRHKKPRARSLDAALPRPGKVPPARLAPLNPEQRRVVNAAENSLTKEERGRIKKRMRAVSRPRERSLSQEEGPSAINKGKMIDPRNWGGISLSPHEYNVRAQQKELDRLAARKEREEYYVSDKDSEGEQQSRDAALQYYAAVKASKRHPKASVHTATDISDDSVTNHQSRVHENPRVRSSRHDKARGTLDGQTTARQSSGIQPTSREDLEKQVKALRKELDKVRRAQLTPDDREEVLGTREHEHHRRRSGEQALLSMDENSRSEAGTVRLNKSISDALRKGSKATKNKSKAKGKTPKAKEKVAFADPSLGMATTIVEDALGQPSRRRPFLPGKLSQFSEFLKF</sequence>
<name>A0A4Q9M6P5_9APHY</name>
<feature type="region of interest" description="Disordered" evidence="1">
    <location>
        <begin position="289"/>
        <end position="448"/>
    </location>
</feature>
<dbReference type="Proteomes" id="UP000292957">
    <property type="component" value="Unassembled WGS sequence"/>
</dbReference>
<feature type="compositionally biased region" description="Polar residues" evidence="1">
    <location>
        <begin position="300"/>
        <end position="314"/>
    </location>
</feature>
<dbReference type="EMBL" id="ML143628">
    <property type="protein sequence ID" value="TBU21301.1"/>
    <property type="molecule type" value="Genomic_DNA"/>
</dbReference>
<organism evidence="2">
    <name type="scientific">Dichomitus squalens</name>
    <dbReference type="NCBI Taxonomy" id="114155"/>
    <lineage>
        <taxon>Eukaryota</taxon>
        <taxon>Fungi</taxon>
        <taxon>Dikarya</taxon>
        <taxon>Basidiomycota</taxon>
        <taxon>Agaricomycotina</taxon>
        <taxon>Agaricomycetes</taxon>
        <taxon>Polyporales</taxon>
        <taxon>Polyporaceae</taxon>
        <taxon>Dichomitus</taxon>
    </lineage>
</organism>
<feature type="compositionally biased region" description="Basic and acidic residues" evidence="1">
    <location>
        <begin position="316"/>
        <end position="333"/>
    </location>
</feature>
<feature type="compositionally biased region" description="Basic residues" evidence="1">
    <location>
        <begin position="197"/>
        <end position="206"/>
    </location>
</feature>
<feature type="region of interest" description="Disordered" evidence="1">
    <location>
        <begin position="1"/>
        <end position="118"/>
    </location>
</feature>
<dbReference type="AlphaFoldDB" id="A0A4Q9M6P5"/>
<evidence type="ECO:0000313" key="2">
    <source>
        <dbReference type="EMBL" id="TBU21301.1"/>
    </source>
</evidence>
<feature type="compositionally biased region" description="Low complexity" evidence="1">
    <location>
        <begin position="34"/>
        <end position="49"/>
    </location>
</feature>
<feature type="compositionally biased region" description="Polar residues" evidence="1">
    <location>
        <begin position="336"/>
        <end position="350"/>
    </location>
</feature>
<feature type="compositionally biased region" description="Basic residues" evidence="1">
    <location>
        <begin position="426"/>
        <end position="442"/>
    </location>
</feature>
<evidence type="ECO:0000256" key="1">
    <source>
        <dbReference type="SAM" id="MobiDB-lite"/>
    </source>
</evidence>
<feature type="compositionally biased region" description="Polar residues" evidence="1">
    <location>
        <begin position="132"/>
        <end position="143"/>
    </location>
</feature>
<accession>A0A4Q9M6P5</accession>
<feature type="region of interest" description="Disordered" evidence="1">
    <location>
        <begin position="132"/>
        <end position="238"/>
    </location>
</feature>
<feature type="compositionally biased region" description="Basic and acidic residues" evidence="1">
    <location>
        <begin position="351"/>
        <end position="370"/>
    </location>
</feature>
<reference evidence="2" key="1">
    <citation type="submission" date="2019-01" db="EMBL/GenBank/DDBJ databases">
        <title>Draft genome sequences of three monokaryotic isolates of the white-rot basidiomycete fungus Dichomitus squalens.</title>
        <authorList>
            <consortium name="DOE Joint Genome Institute"/>
            <person name="Lopez S.C."/>
            <person name="Andreopoulos B."/>
            <person name="Pangilinan J."/>
            <person name="Lipzen A."/>
            <person name="Riley R."/>
            <person name="Ahrendt S."/>
            <person name="Ng V."/>
            <person name="Barry K."/>
            <person name="Daum C."/>
            <person name="Grigoriev I.V."/>
            <person name="Hilden K.S."/>
            <person name="Makela M.R."/>
            <person name="de Vries R.P."/>
        </authorList>
    </citation>
    <scope>NUCLEOTIDE SEQUENCE [LARGE SCALE GENOMIC DNA]</scope>
    <source>
        <strain evidence="2">OM18370.1</strain>
    </source>
</reference>
<protein>
    <submittedName>
        <fullName evidence="2">Uncharacterized protein</fullName>
    </submittedName>
</protein>
<gene>
    <name evidence="2" type="ORF">BD311DRAFT_869976</name>
</gene>
<proteinExistence type="predicted"/>
<feature type="compositionally biased region" description="Basic and acidic residues" evidence="1">
    <location>
        <begin position="68"/>
        <end position="80"/>
    </location>
</feature>